<feature type="compositionally biased region" description="Polar residues" evidence="1">
    <location>
        <begin position="34"/>
        <end position="48"/>
    </location>
</feature>
<dbReference type="OrthoDB" id="10057439at2759"/>
<comment type="caution">
    <text evidence="2">The sequence shown here is derived from an EMBL/GenBank/DDBJ whole genome shotgun (WGS) entry which is preliminary data.</text>
</comment>
<feature type="region of interest" description="Disordered" evidence="1">
    <location>
        <begin position="97"/>
        <end position="125"/>
    </location>
</feature>
<proteinExistence type="predicted"/>
<evidence type="ECO:0000256" key="1">
    <source>
        <dbReference type="SAM" id="MobiDB-lite"/>
    </source>
</evidence>
<name>A0A553R8F5_9TELE</name>
<dbReference type="GO" id="GO:0005814">
    <property type="term" value="C:centriole"/>
    <property type="evidence" value="ECO:0007669"/>
    <property type="project" value="TreeGrafter"/>
</dbReference>
<dbReference type="EMBL" id="SRMA01025164">
    <property type="protein sequence ID" value="TRY98461.1"/>
    <property type="molecule type" value="Genomic_DNA"/>
</dbReference>
<gene>
    <name evidence="2" type="ORF">DNTS_017516</name>
</gene>
<evidence type="ECO:0000313" key="3">
    <source>
        <dbReference type="Proteomes" id="UP000316079"/>
    </source>
</evidence>
<dbReference type="Proteomes" id="UP000316079">
    <property type="component" value="Unassembled WGS sequence"/>
</dbReference>
<keyword evidence="3" id="KW-1185">Reference proteome</keyword>
<evidence type="ECO:0000313" key="2">
    <source>
        <dbReference type="EMBL" id="TRY98461.1"/>
    </source>
</evidence>
<dbReference type="PANTHER" id="PTHR15721:SF2">
    <property type="entry name" value="PROTEIN TALPID3"/>
    <property type="match status" value="1"/>
</dbReference>
<dbReference type="GO" id="GO:0036064">
    <property type="term" value="C:ciliary basal body"/>
    <property type="evidence" value="ECO:0007669"/>
    <property type="project" value="TreeGrafter"/>
</dbReference>
<protein>
    <submittedName>
        <fullName evidence="2">Uncharacterized protein</fullName>
    </submittedName>
</protein>
<organism evidence="2 3">
    <name type="scientific">Danionella cerebrum</name>
    <dbReference type="NCBI Taxonomy" id="2873325"/>
    <lineage>
        <taxon>Eukaryota</taxon>
        <taxon>Metazoa</taxon>
        <taxon>Chordata</taxon>
        <taxon>Craniata</taxon>
        <taxon>Vertebrata</taxon>
        <taxon>Euteleostomi</taxon>
        <taxon>Actinopterygii</taxon>
        <taxon>Neopterygii</taxon>
        <taxon>Teleostei</taxon>
        <taxon>Ostariophysi</taxon>
        <taxon>Cypriniformes</taxon>
        <taxon>Danionidae</taxon>
        <taxon>Danioninae</taxon>
        <taxon>Danionella</taxon>
    </lineage>
</organism>
<accession>A0A553R8F5</accession>
<dbReference type="InterPro" id="IPR029246">
    <property type="entry name" value="TALPID3"/>
</dbReference>
<dbReference type="PANTHER" id="PTHR15721">
    <property type="entry name" value="KIAA0586 PROTEIN"/>
    <property type="match status" value="1"/>
</dbReference>
<dbReference type="AlphaFoldDB" id="A0A553R8F5"/>
<sequence length="250" mass="28161">MHQCSFFSDEEGDRSRWMFFPLMQESKPLAEGSTVASNAQLEESSFLKNESKKEIQGERSSSSAVHRASEMLQDLGRLKNEMRNLLQTADAFPVQTAKANQNSGSSHPTPSTTTPPLPTTPISMLPEPREAVGLNRPSILRSIQPPSSMFEDAGLVLRQVRQSRKVLEENLEAIMRASDGEVLHAQIEALSKNRQEEAKPNGTISVIGICQWRPLPRFWQIDFQFRYFPPLSAGHGSSRGYQLWHHVKLY</sequence>
<dbReference type="GO" id="GO:0007224">
    <property type="term" value="P:smoothened signaling pathway"/>
    <property type="evidence" value="ECO:0007669"/>
    <property type="project" value="InterPro"/>
</dbReference>
<feature type="compositionally biased region" description="Polar residues" evidence="1">
    <location>
        <begin position="97"/>
        <end position="107"/>
    </location>
</feature>
<dbReference type="Pfam" id="PF15324">
    <property type="entry name" value="TALPID3"/>
    <property type="match status" value="1"/>
</dbReference>
<feature type="region of interest" description="Disordered" evidence="1">
    <location>
        <begin position="28"/>
        <end position="68"/>
    </location>
</feature>
<reference evidence="2 3" key="1">
    <citation type="journal article" date="2019" name="Sci. Data">
        <title>Hybrid genome assembly and annotation of Danionella translucida.</title>
        <authorList>
            <person name="Kadobianskyi M."/>
            <person name="Schulze L."/>
            <person name="Schuelke M."/>
            <person name="Judkewitz B."/>
        </authorList>
    </citation>
    <scope>NUCLEOTIDE SEQUENCE [LARGE SCALE GENOMIC DNA]</scope>
    <source>
        <strain evidence="2 3">Bolton</strain>
    </source>
</reference>